<organism evidence="10 11">
    <name type="scientific">Roseomonas fluvialis</name>
    <dbReference type="NCBI Taxonomy" id="1750527"/>
    <lineage>
        <taxon>Bacteria</taxon>
        <taxon>Pseudomonadati</taxon>
        <taxon>Pseudomonadota</taxon>
        <taxon>Alphaproteobacteria</taxon>
        <taxon>Acetobacterales</taxon>
        <taxon>Roseomonadaceae</taxon>
        <taxon>Roseomonas</taxon>
    </lineage>
</organism>
<name>A0ABM7Y8Q9_9PROT</name>
<feature type="transmembrane region" description="Helical" evidence="8">
    <location>
        <begin position="65"/>
        <end position="90"/>
    </location>
</feature>
<keyword evidence="3 8" id="KW-0813">Transport</keyword>
<proteinExistence type="inferred from homology"/>
<comment type="subcellular location">
    <subcellularLocation>
        <location evidence="1 8">Cell membrane</location>
        <topology evidence="1 8">Multi-pass membrane protein</topology>
    </subcellularLocation>
</comment>
<keyword evidence="5 8" id="KW-0812">Transmembrane</keyword>
<protein>
    <submittedName>
        <fullName evidence="10">ABC transporter permease</fullName>
    </submittedName>
</protein>
<evidence type="ECO:0000256" key="8">
    <source>
        <dbReference type="RuleBase" id="RU363032"/>
    </source>
</evidence>
<dbReference type="Pfam" id="PF00528">
    <property type="entry name" value="BPD_transp_1"/>
    <property type="match status" value="1"/>
</dbReference>
<evidence type="ECO:0000259" key="9">
    <source>
        <dbReference type="PROSITE" id="PS50928"/>
    </source>
</evidence>
<feature type="domain" description="ABC transmembrane type-1" evidence="9">
    <location>
        <begin position="67"/>
        <end position="275"/>
    </location>
</feature>
<dbReference type="PANTHER" id="PTHR42929:SF5">
    <property type="entry name" value="ABC TRANSPORTER PERMEASE PROTEIN"/>
    <property type="match status" value="1"/>
</dbReference>
<keyword evidence="11" id="KW-1185">Reference proteome</keyword>
<dbReference type="InterPro" id="IPR035906">
    <property type="entry name" value="MetI-like_sf"/>
</dbReference>
<dbReference type="Gene3D" id="1.10.3720.10">
    <property type="entry name" value="MetI-like"/>
    <property type="match status" value="1"/>
</dbReference>
<keyword evidence="4" id="KW-1003">Cell membrane</keyword>
<dbReference type="InterPro" id="IPR000515">
    <property type="entry name" value="MetI-like"/>
</dbReference>
<dbReference type="RefSeq" id="WP_244408547.1">
    <property type="nucleotide sequence ID" value="NZ_AP025637.1"/>
</dbReference>
<dbReference type="CDD" id="cd06261">
    <property type="entry name" value="TM_PBP2"/>
    <property type="match status" value="1"/>
</dbReference>
<evidence type="ECO:0000256" key="4">
    <source>
        <dbReference type="ARBA" id="ARBA00022475"/>
    </source>
</evidence>
<evidence type="ECO:0000256" key="2">
    <source>
        <dbReference type="ARBA" id="ARBA00007069"/>
    </source>
</evidence>
<evidence type="ECO:0000313" key="11">
    <source>
        <dbReference type="Proteomes" id="UP000831327"/>
    </source>
</evidence>
<dbReference type="SUPFAM" id="SSF161098">
    <property type="entry name" value="MetI-like"/>
    <property type="match status" value="1"/>
</dbReference>
<comment type="similarity">
    <text evidence="2">Belongs to the binding-protein-dependent transport system permease family. CysTW subfamily.</text>
</comment>
<dbReference type="Proteomes" id="UP000831327">
    <property type="component" value="Chromosome"/>
</dbReference>
<dbReference type="PANTHER" id="PTHR42929">
    <property type="entry name" value="INNER MEMBRANE ABC TRANSPORTER PERMEASE PROTEIN YDCU-RELATED-RELATED"/>
    <property type="match status" value="1"/>
</dbReference>
<reference evidence="10 11" key="1">
    <citation type="journal article" date="2016" name="Microbes Environ.">
        <title>Phylogenetically diverse aerobic anoxygenic phototrophic bacteria isolated from epilithic biofilms in Tama river, Japan.</title>
        <authorList>
            <person name="Hirose S."/>
            <person name="Matsuura K."/>
            <person name="Haruta S."/>
        </authorList>
    </citation>
    <scope>NUCLEOTIDE SEQUENCE [LARGE SCALE GENOMIC DNA]</scope>
    <source>
        <strain evidence="10 11">S08</strain>
    </source>
</reference>
<evidence type="ECO:0000256" key="7">
    <source>
        <dbReference type="ARBA" id="ARBA00023136"/>
    </source>
</evidence>
<keyword evidence="7 8" id="KW-0472">Membrane</keyword>
<feature type="transmembrane region" description="Helical" evidence="8">
    <location>
        <begin position="252"/>
        <end position="273"/>
    </location>
</feature>
<feature type="transmembrane region" description="Helical" evidence="8">
    <location>
        <begin position="102"/>
        <end position="123"/>
    </location>
</feature>
<evidence type="ECO:0000313" key="10">
    <source>
        <dbReference type="EMBL" id="BDG74367.1"/>
    </source>
</evidence>
<evidence type="ECO:0000256" key="6">
    <source>
        <dbReference type="ARBA" id="ARBA00022989"/>
    </source>
</evidence>
<dbReference type="PROSITE" id="PS50928">
    <property type="entry name" value="ABC_TM1"/>
    <property type="match status" value="1"/>
</dbReference>
<evidence type="ECO:0000256" key="5">
    <source>
        <dbReference type="ARBA" id="ARBA00022692"/>
    </source>
</evidence>
<feature type="transmembrane region" description="Helical" evidence="8">
    <location>
        <begin position="21"/>
        <end position="45"/>
    </location>
</feature>
<accession>A0ABM7Y8Q9</accession>
<keyword evidence="6 8" id="KW-1133">Transmembrane helix</keyword>
<feature type="transmembrane region" description="Helical" evidence="8">
    <location>
        <begin position="153"/>
        <end position="173"/>
    </location>
</feature>
<sequence length="286" mass="30703">MLNISGSKIFVSSNFGYYLMLLPAVVMLLGFFAAPLAGVVIISLTEPRVGLDNYALLFTSSSVQRALVTTLRISAITVSITLVLGFVIAYAMRTAGSRQARWMLFCVLFPFWISVLVRSFAWITLLRPNGVINTALIGAGIIDTPLALVRNEVGVVIGMVHVMLPYAVLTLYASMRGISAALPNAARGLGASPFQAFIRVFLPLTRPGIYAATVLVFVLSLGFYITPAILGGGRTLMIAEYVAVQINETVRWGLGTMLATTLTAAVLGAMWTLSRIVDVRGVLGPR</sequence>
<evidence type="ECO:0000256" key="3">
    <source>
        <dbReference type="ARBA" id="ARBA00022448"/>
    </source>
</evidence>
<evidence type="ECO:0000256" key="1">
    <source>
        <dbReference type="ARBA" id="ARBA00004651"/>
    </source>
</evidence>
<gene>
    <name evidence="10" type="ORF">Rmf_42960</name>
</gene>
<dbReference type="EMBL" id="AP025637">
    <property type="protein sequence ID" value="BDG74367.1"/>
    <property type="molecule type" value="Genomic_DNA"/>
</dbReference>
<feature type="transmembrane region" description="Helical" evidence="8">
    <location>
        <begin position="208"/>
        <end position="231"/>
    </location>
</feature>